<comment type="subcellular location">
    <subcellularLocation>
        <location evidence="1">Membrane</location>
        <topology evidence="1">Single-pass membrane protein</topology>
    </subcellularLocation>
</comment>
<accession>A0AA89AEN2</accession>
<dbReference type="InterPro" id="IPR024788">
    <property type="entry name" value="Malectin-like_Carb-bd_dom"/>
</dbReference>
<name>A0AA89AEN2_9ASTE</name>
<organism evidence="3 4">
    <name type="scientific">Escallonia herrerae</name>
    <dbReference type="NCBI Taxonomy" id="1293975"/>
    <lineage>
        <taxon>Eukaryota</taxon>
        <taxon>Viridiplantae</taxon>
        <taxon>Streptophyta</taxon>
        <taxon>Embryophyta</taxon>
        <taxon>Tracheophyta</taxon>
        <taxon>Spermatophyta</taxon>
        <taxon>Magnoliopsida</taxon>
        <taxon>eudicotyledons</taxon>
        <taxon>Gunneridae</taxon>
        <taxon>Pentapetalae</taxon>
        <taxon>asterids</taxon>
        <taxon>campanulids</taxon>
        <taxon>Escalloniales</taxon>
        <taxon>Escalloniaceae</taxon>
        <taxon>Escallonia</taxon>
    </lineage>
</organism>
<proteinExistence type="predicted"/>
<gene>
    <name evidence="3" type="ORF">RJ639_023148</name>
</gene>
<dbReference type="Pfam" id="PF12819">
    <property type="entry name" value="Malectin_like"/>
    <property type="match status" value="1"/>
</dbReference>
<dbReference type="PANTHER" id="PTHR45631">
    <property type="entry name" value="OS07G0107800 PROTEIN-RELATED"/>
    <property type="match status" value="1"/>
</dbReference>
<sequence length="359" mass="39330">MITLWESKEVSTYLNIHKAGSIPSGEMFSVNFPPWAAAAYAIQAENLSSFMYSSVDFLHQTPVQAYSLFYFMDPIYRRYSNQTSRAEIYIDKSSMAVVDVPQCCKMIDSCLVVSLFPVPVVGSANVTISPADLGLGVASPLICHGSIYRNCCIEGGYSDGDRYNRIWEPAIPSGLVERMTDTRAVFFTPYEDPPYSAIWYAVEANGSANSILLSFNIGKTNSLNYIEAYFTEIRELETNETRQFDVYVNNGFAITGSPEYQNCTGIVVTASQAGTLTTVELRPTPDSTLPPIISAIEVYTASDPLVTTGTSQDDISGLAVFISTFAQLDGWSGEPCLPSYTAWQWLGCSAGDPVRVLSL</sequence>
<keyword evidence="4" id="KW-1185">Reference proteome</keyword>
<evidence type="ECO:0000313" key="3">
    <source>
        <dbReference type="EMBL" id="KAK2999953.1"/>
    </source>
</evidence>
<dbReference type="Proteomes" id="UP001188597">
    <property type="component" value="Unassembled WGS sequence"/>
</dbReference>
<dbReference type="GO" id="GO:0016020">
    <property type="term" value="C:membrane"/>
    <property type="evidence" value="ECO:0007669"/>
    <property type="project" value="UniProtKB-SubCell"/>
</dbReference>
<evidence type="ECO:0000256" key="1">
    <source>
        <dbReference type="ARBA" id="ARBA00004167"/>
    </source>
</evidence>
<feature type="domain" description="Malectin-like" evidence="2">
    <location>
        <begin position="160"/>
        <end position="300"/>
    </location>
</feature>
<evidence type="ECO:0000313" key="4">
    <source>
        <dbReference type="Proteomes" id="UP001188597"/>
    </source>
</evidence>
<protein>
    <recommendedName>
        <fullName evidence="2">Malectin-like domain-containing protein</fullName>
    </recommendedName>
</protein>
<dbReference type="EMBL" id="JAVXUP010003128">
    <property type="protein sequence ID" value="KAK2999953.1"/>
    <property type="molecule type" value="Genomic_DNA"/>
</dbReference>
<evidence type="ECO:0000259" key="2">
    <source>
        <dbReference type="Pfam" id="PF12819"/>
    </source>
</evidence>
<dbReference type="AlphaFoldDB" id="A0AA89AEN2"/>
<comment type="caution">
    <text evidence="3">The sequence shown here is derived from an EMBL/GenBank/DDBJ whole genome shotgun (WGS) entry which is preliminary data.</text>
</comment>
<dbReference type="PANTHER" id="PTHR45631:SF186">
    <property type="entry name" value="MALECTIN-LIKE DOMAIN-CONTAINING PROTEIN"/>
    <property type="match status" value="1"/>
</dbReference>
<reference evidence="3" key="1">
    <citation type="submission" date="2022-12" db="EMBL/GenBank/DDBJ databases">
        <title>Draft genome assemblies for two species of Escallonia (Escalloniales).</title>
        <authorList>
            <person name="Chanderbali A."/>
            <person name="Dervinis C."/>
            <person name="Anghel I."/>
            <person name="Soltis D."/>
            <person name="Soltis P."/>
            <person name="Zapata F."/>
        </authorList>
    </citation>
    <scope>NUCLEOTIDE SEQUENCE</scope>
    <source>
        <strain evidence="3">UCBG64.0493</strain>
        <tissue evidence="3">Leaf</tissue>
    </source>
</reference>